<dbReference type="STRING" id="564137.SAMN04488238_101375"/>
<evidence type="ECO:0000256" key="1">
    <source>
        <dbReference type="ARBA" id="ARBA00007689"/>
    </source>
</evidence>
<evidence type="ECO:0000259" key="2">
    <source>
        <dbReference type="Pfam" id="PF03795"/>
    </source>
</evidence>
<feature type="domain" description="YCII-related" evidence="2">
    <location>
        <begin position="3"/>
        <end position="87"/>
    </location>
</feature>
<organism evidence="3 4">
    <name type="scientific">Roseicitreum antarcticum</name>
    <dbReference type="NCBI Taxonomy" id="564137"/>
    <lineage>
        <taxon>Bacteria</taxon>
        <taxon>Pseudomonadati</taxon>
        <taxon>Pseudomonadota</taxon>
        <taxon>Alphaproteobacteria</taxon>
        <taxon>Rhodobacterales</taxon>
        <taxon>Paracoccaceae</taxon>
        <taxon>Roseicitreum</taxon>
    </lineage>
</organism>
<sequence>MPLFMMICRDKPDHLALRLETRGAHLAYIADTGVVAQAGPLLDEVGQMTGSLIILDVPDMDAARHWGGNDPYFQAGLFESVTVEQWKKVVG</sequence>
<dbReference type="InterPro" id="IPR051807">
    <property type="entry name" value="Sec-metab_biosynth-assoc"/>
</dbReference>
<comment type="similarity">
    <text evidence="1">Belongs to the YciI family.</text>
</comment>
<protein>
    <recommendedName>
        <fullName evidence="2">YCII-related domain-containing protein</fullName>
    </recommendedName>
</protein>
<dbReference type="SUPFAM" id="SSF54909">
    <property type="entry name" value="Dimeric alpha+beta barrel"/>
    <property type="match status" value="1"/>
</dbReference>
<dbReference type="InterPro" id="IPR005545">
    <property type="entry name" value="YCII"/>
</dbReference>
<reference evidence="3 4" key="1">
    <citation type="submission" date="2016-10" db="EMBL/GenBank/DDBJ databases">
        <authorList>
            <person name="de Groot N.N."/>
        </authorList>
    </citation>
    <scope>NUCLEOTIDE SEQUENCE [LARGE SCALE GENOMIC DNA]</scope>
    <source>
        <strain evidence="3 4">CGMCC 1.8894</strain>
    </source>
</reference>
<keyword evidence="4" id="KW-1185">Reference proteome</keyword>
<dbReference type="EMBL" id="FNOM01000001">
    <property type="protein sequence ID" value="SDW21020.1"/>
    <property type="molecule type" value="Genomic_DNA"/>
</dbReference>
<dbReference type="Proteomes" id="UP000198539">
    <property type="component" value="Unassembled WGS sequence"/>
</dbReference>
<dbReference type="PANTHER" id="PTHR33606">
    <property type="entry name" value="PROTEIN YCII"/>
    <property type="match status" value="1"/>
</dbReference>
<dbReference type="AlphaFoldDB" id="A0A1H2RPB8"/>
<dbReference type="OrthoDB" id="2293521at2"/>
<dbReference type="Pfam" id="PF03795">
    <property type="entry name" value="YCII"/>
    <property type="match status" value="1"/>
</dbReference>
<gene>
    <name evidence="3" type="ORF">SAMN04488238_101375</name>
</gene>
<proteinExistence type="inferred from homology"/>
<dbReference type="Gene3D" id="3.30.70.1060">
    <property type="entry name" value="Dimeric alpha+beta barrel"/>
    <property type="match status" value="1"/>
</dbReference>
<accession>A0A1H2RPB8</accession>
<dbReference type="InterPro" id="IPR011008">
    <property type="entry name" value="Dimeric_a/b-barrel"/>
</dbReference>
<evidence type="ECO:0000313" key="3">
    <source>
        <dbReference type="EMBL" id="SDW21020.1"/>
    </source>
</evidence>
<name>A0A1H2RPB8_9RHOB</name>
<dbReference type="RefSeq" id="WP_092884788.1">
    <property type="nucleotide sequence ID" value="NZ_CP061498.1"/>
</dbReference>
<dbReference type="PANTHER" id="PTHR33606:SF3">
    <property type="entry name" value="PROTEIN YCII"/>
    <property type="match status" value="1"/>
</dbReference>
<evidence type="ECO:0000313" key="4">
    <source>
        <dbReference type="Proteomes" id="UP000198539"/>
    </source>
</evidence>